<keyword evidence="3" id="KW-1185">Reference proteome</keyword>
<evidence type="ECO:0000313" key="3">
    <source>
        <dbReference type="Proteomes" id="UP001164965"/>
    </source>
</evidence>
<organism evidence="2 3">
    <name type="scientific">Rhodococcus antarcticus</name>
    <dbReference type="NCBI Taxonomy" id="2987751"/>
    <lineage>
        <taxon>Bacteria</taxon>
        <taxon>Bacillati</taxon>
        <taxon>Actinomycetota</taxon>
        <taxon>Actinomycetes</taxon>
        <taxon>Mycobacteriales</taxon>
        <taxon>Nocardiaceae</taxon>
        <taxon>Rhodococcus</taxon>
    </lineage>
</organism>
<evidence type="ECO:0000313" key="2">
    <source>
        <dbReference type="EMBL" id="UZJ24171.1"/>
    </source>
</evidence>
<gene>
    <name evidence="2" type="ORF">RHODO2019_13530</name>
</gene>
<dbReference type="Proteomes" id="UP001164965">
    <property type="component" value="Chromosome"/>
</dbReference>
<reference evidence="2" key="1">
    <citation type="submission" date="2022-10" db="EMBL/GenBank/DDBJ databases">
        <title>Rhodococcus sp.75.</title>
        <authorList>
            <person name="Sun M."/>
        </authorList>
    </citation>
    <scope>NUCLEOTIDE SEQUENCE</scope>
    <source>
        <strain evidence="2">75</strain>
    </source>
</reference>
<dbReference type="InterPro" id="IPR016181">
    <property type="entry name" value="Acyl_CoA_acyltransferase"/>
</dbReference>
<dbReference type="PROSITE" id="PS51186">
    <property type="entry name" value="GNAT"/>
    <property type="match status" value="1"/>
</dbReference>
<dbReference type="EMBL" id="CP110615">
    <property type="protein sequence ID" value="UZJ24171.1"/>
    <property type="molecule type" value="Genomic_DNA"/>
</dbReference>
<protein>
    <submittedName>
        <fullName evidence="2">GNAT family N-acetyltransferase</fullName>
    </submittedName>
</protein>
<dbReference type="Pfam" id="PF13302">
    <property type="entry name" value="Acetyltransf_3"/>
    <property type="match status" value="1"/>
</dbReference>
<feature type="domain" description="N-acetyltransferase" evidence="1">
    <location>
        <begin position="15"/>
        <end position="177"/>
    </location>
</feature>
<dbReference type="PANTHER" id="PTHR43441">
    <property type="entry name" value="RIBOSOMAL-PROTEIN-SERINE ACETYLTRANSFERASE"/>
    <property type="match status" value="1"/>
</dbReference>
<accession>A0ABY6NYG2</accession>
<name>A0ABY6NYG2_9NOCA</name>
<dbReference type="InterPro" id="IPR000182">
    <property type="entry name" value="GNAT_dom"/>
</dbReference>
<dbReference type="Gene3D" id="3.40.630.30">
    <property type="match status" value="1"/>
</dbReference>
<sequence length="179" mass="20522">MRDFSTQEARNRSQVELRPLTADVLEPYLVGLADPEIGRLTGTHVTFARAEVERWLRTRAEQPDRLDWSVHRATDGEFVGEAVLNEIDLDSFSAGYRVWLLPEHWGRGYGTEVTRLVLEHAFGELGLHRVELSVFAFNPRAQRAYEKAGFVLEGRRRDALRWDGTWHDDLVMAALNPAH</sequence>
<dbReference type="InterPro" id="IPR051908">
    <property type="entry name" value="Ribosomal_N-acetyltransferase"/>
</dbReference>
<dbReference type="SUPFAM" id="SSF55729">
    <property type="entry name" value="Acyl-CoA N-acyltransferases (Nat)"/>
    <property type="match status" value="1"/>
</dbReference>
<dbReference type="PANTHER" id="PTHR43441:SF10">
    <property type="entry name" value="ACETYLTRANSFERASE"/>
    <property type="match status" value="1"/>
</dbReference>
<evidence type="ECO:0000259" key="1">
    <source>
        <dbReference type="PROSITE" id="PS51186"/>
    </source>
</evidence>
<dbReference type="CDD" id="cd04301">
    <property type="entry name" value="NAT_SF"/>
    <property type="match status" value="1"/>
</dbReference>
<dbReference type="RefSeq" id="WP_265382278.1">
    <property type="nucleotide sequence ID" value="NZ_CP110615.1"/>
</dbReference>
<proteinExistence type="predicted"/>